<evidence type="ECO:0000256" key="2">
    <source>
        <dbReference type="SAM" id="Phobius"/>
    </source>
</evidence>
<feature type="domain" description="GYF" evidence="3">
    <location>
        <begin position="15"/>
        <end position="56"/>
    </location>
</feature>
<feature type="compositionally biased region" description="Low complexity" evidence="1">
    <location>
        <begin position="113"/>
        <end position="146"/>
    </location>
</feature>
<dbReference type="Pfam" id="PF14237">
    <property type="entry name" value="GYF_2"/>
    <property type="match status" value="1"/>
</dbReference>
<evidence type="ECO:0000256" key="1">
    <source>
        <dbReference type="SAM" id="MobiDB-lite"/>
    </source>
</evidence>
<feature type="compositionally biased region" description="Basic and acidic residues" evidence="1">
    <location>
        <begin position="224"/>
        <end position="239"/>
    </location>
</feature>
<feature type="compositionally biased region" description="Low complexity" evidence="1">
    <location>
        <begin position="357"/>
        <end position="373"/>
    </location>
</feature>
<feature type="transmembrane region" description="Helical" evidence="2">
    <location>
        <begin position="462"/>
        <end position="483"/>
    </location>
</feature>
<feature type="compositionally biased region" description="Basic and acidic residues" evidence="1">
    <location>
        <begin position="626"/>
        <end position="637"/>
    </location>
</feature>
<sequence length="880" mass="89893">MSGENEWRWADPRGQQRPVRADELRAALAAGSIAPNAPVWRRGWKRWMPAHDVPELQTVAQVGGVAAAQRLRESGLTEEPPPPPRYIPLAAKPPVAKANTMGTNTPAPHPARTKATPAPAKKTIVGIAPTTARPSSPSAPPSSGSAHLKRAVPSTPSASQGTAKAVPTPARPEPMVIEPEANTSVNLTAVTEGKATETLARADAIPPPRDGVRTVVGVPVIQDPRGKGKLGEKPGDKAKAVGSGALKPKRQTLIQFGGAPSSEGDDAASSQGRPERASAPIVVPAPGAQAGKNAVTRPPPWGEGAVEIGPAIPKSPPLPRLHRDESVEELSGSMLVEHTDEGPMVRRLSPSNPPPGVRASAPPRASAAPKAGPGVVSSLPPPEVRGQSGATAAMPSYLEPPREPGLGDPDPSAPPSDVPMAGGYGGSIRLDTTPNDAPSPLMKRVFARWPYLERVQQGKPRFFFPVLFGLGLLVVVIGGVALVKAVSAPSSRTAANDRANPATRVAMTTTGSSASAAAPEKKHEVIEVPPPAVAPSVPCSIVGQPKSIAPQVVVQSGVEVASAGQGLALGFASAPKEGVTLLLDPATLAASAEHTSKAADVVRRVTPVPPSHAGGKEGAPSAAISLDRKGDAVEGRRTSSGPAPVDFGVANGHIVWAPRGENKSSALWAVAGEGPVEALRAVPLDGAERGYAMTFRRGTSIWTGVVAAGDKSLVTKGELTEVKGLGPQVGSPSIAASGDTVLVLWADRANADEPWSLRYRRWQASGTVTSDGAAETAKTFTVPAGGLGAPFMSPSVAPLGQGRFLVVWTEGPVSSHQVRAQTLDAEGAPQGSAFTVSSDGANAGQGQAAVLPDGRGAVAYLVAGGKGFELMATSVSCPRP</sequence>
<keyword evidence="5" id="KW-1185">Reference proteome</keyword>
<reference evidence="4" key="1">
    <citation type="submission" date="2021-12" db="EMBL/GenBank/DDBJ databases">
        <title>Discovery of the Pendulisporaceae a myxobacterial family with distinct sporulation behavior and unique specialized metabolism.</title>
        <authorList>
            <person name="Garcia R."/>
            <person name="Popoff A."/>
            <person name="Bader C.D."/>
            <person name="Loehr J."/>
            <person name="Walesch S."/>
            <person name="Walt C."/>
            <person name="Boldt J."/>
            <person name="Bunk B."/>
            <person name="Haeckl F.J.F.P.J."/>
            <person name="Gunesch A.P."/>
            <person name="Birkelbach J."/>
            <person name="Nuebel U."/>
            <person name="Pietschmann T."/>
            <person name="Bach T."/>
            <person name="Mueller R."/>
        </authorList>
    </citation>
    <scope>NUCLEOTIDE SEQUENCE</scope>
    <source>
        <strain evidence="4">MSr11367</strain>
    </source>
</reference>
<gene>
    <name evidence="4" type="ORF">LVJ94_44485</name>
</gene>
<feature type="region of interest" description="Disordered" evidence="1">
    <location>
        <begin position="608"/>
        <end position="644"/>
    </location>
</feature>
<evidence type="ECO:0000313" key="5">
    <source>
        <dbReference type="Proteomes" id="UP001374803"/>
    </source>
</evidence>
<evidence type="ECO:0000313" key="4">
    <source>
        <dbReference type="EMBL" id="WXB03954.1"/>
    </source>
</evidence>
<keyword evidence="2" id="KW-1133">Transmembrane helix</keyword>
<proteinExistence type="predicted"/>
<accession>A0ABZ2KZ46</accession>
<name>A0ABZ2KZ46_9BACT</name>
<keyword evidence="2" id="KW-0812">Transmembrane</keyword>
<dbReference type="Proteomes" id="UP001374803">
    <property type="component" value="Chromosome"/>
</dbReference>
<dbReference type="EMBL" id="CP089983">
    <property type="protein sequence ID" value="WXB03954.1"/>
    <property type="molecule type" value="Genomic_DNA"/>
</dbReference>
<dbReference type="RefSeq" id="WP_394833588.1">
    <property type="nucleotide sequence ID" value="NZ_CP089929.1"/>
</dbReference>
<organism evidence="4 5">
    <name type="scientific">Pendulispora rubella</name>
    <dbReference type="NCBI Taxonomy" id="2741070"/>
    <lineage>
        <taxon>Bacteria</taxon>
        <taxon>Pseudomonadati</taxon>
        <taxon>Myxococcota</taxon>
        <taxon>Myxococcia</taxon>
        <taxon>Myxococcales</taxon>
        <taxon>Sorangiineae</taxon>
        <taxon>Pendulisporaceae</taxon>
        <taxon>Pendulispora</taxon>
    </lineage>
</organism>
<protein>
    <submittedName>
        <fullName evidence="4">GYF domain-containing protein</fullName>
    </submittedName>
</protein>
<feature type="region of interest" description="Disordered" evidence="1">
    <location>
        <begin position="70"/>
        <end position="185"/>
    </location>
</feature>
<evidence type="ECO:0000259" key="3">
    <source>
        <dbReference type="Pfam" id="PF14237"/>
    </source>
</evidence>
<keyword evidence="2" id="KW-0472">Membrane</keyword>
<feature type="region of interest" description="Disordered" evidence="1">
    <location>
        <begin position="204"/>
        <end position="437"/>
    </location>
</feature>
<dbReference type="InterPro" id="IPR025640">
    <property type="entry name" value="GYF_2"/>
</dbReference>